<sequence>MHSGVLLALALGLFSAESLASPCKPQSGSSSVVTVSSAASTSVTSSELSLSSTVKETSTETETETSKAIESSANTETPTSTESATSETASTTVSSADSTTLSTESTTVVSSTESATSASTTEPASSSTTEPVSSTSVTESVTSGSTTQSTTESAESSISEAASTSSTSVDPCATPNPNLAFKAVVQGSEGSQVIRSNGQHGSPVVLDTTADGYEPMAFTVEPCTNLLRQTNGKYVCVSYGTDDYFPSGLISCQLPTISWFSPVSCEQPVAGQPLVCTAQRGECTPGCHAKAGTPWSQFYSKASPDPFTPATNLHFGNSIAEGRPESFTPVDFVAQLYSADPPAPTE</sequence>
<evidence type="ECO:0000256" key="2">
    <source>
        <dbReference type="SAM" id="SignalP"/>
    </source>
</evidence>
<feature type="signal peptide" evidence="2">
    <location>
        <begin position="1"/>
        <end position="20"/>
    </location>
</feature>
<name>A0A9P9REA3_FUSSL</name>
<evidence type="ECO:0000313" key="4">
    <source>
        <dbReference type="Proteomes" id="UP000736672"/>
    </source>
</evidence>
<comment type="caution">
    <text evidence="3">The sequence shown here is derived from an EMBL/GenBank/DDBJ whole genome shotgun (WGS) entry which is preliminary data.</text>
</comment>
<evidence type="ECO:0000313" key="3">
    <source>
        <dbReference type="EMBL" id="KAH7274900.1"/>
    </source>
</evidence>
<accession>A0A9P9REA3</accession>
<gene>
    <name evidence="3" type="ORF">B0J15DRAFT_539963</name>
</gene>
<feature type="chain" id="PRO_5040235121" evidence="2">
    <location>
        <begin position="21"/>
        <end position="346"/>
    </location>
</feature>
<feature type="compositionally biased region" description="Low complexity" evidence="1">
    <location>
        <begin position="66"/>
        <end position="169"/>
    </location>
</feature>
<proteinExistence type="predicted"/>
<dbReference type="AlphaFoldDB" id="A0A9P9REA3"/>
<protein>
    <submittedName>
        <fullName evidence="3">Uncharacterized protein</fullName>
    </submittedName>
</protein>
<keyword evidence="2" id="KW-0732">Signal</keyword>
<feature type="compositionally biased region" description="Low complexity" evidence="1">
    <location>
        <begin position="29"/>
        <end position="56"/>
    </location>
</feature>
<feature type="region of interest" description="Disordered" evidence="1">
    <location>
        <begin position="22"/>
        <end position="174"/>
    </location>
</feature>
<dbReference type="OrthoDB" id="5101707at2759"/>
<dbReference type="EMBL" id="JAGTJS010000001">
    <property type="protein sequence ID" value="KAH7274900.1"/>
    <property type="molecule type" value="Genomic_DNA"/>
</dbReference>
<evidence type="ECO:0000256" key="1">
    <source>
        <dbReference type="SAM" id="MobiDB-lite"/>
    </source>
</evidence>
<dbReference type="Proteomes" id="UP000736672">
    <property type="component" value="Unassembled WGS sequence"/>
</dbReference>
<reference evidence="3" key="1">
    <citation type="journal article" date="2021" name="Nat. Commun.">
        <title>Genetic determinants of endophytism in the Arabidopsis root mycobiome.</title>
        <authorList>
            <person name="Mesny F."/>
            <person name="Miyauchi S."/>
            <person name="Thiergart T."/>
            <person name="Pickel B."/>
            <person name="Atanasova L."/>
            <person name="Karlsson M."/>
            <person name="Huettel B."/>
            <person name="Barry K.W."/>
            <person name="Haridas S."/>
            <person name="Chen C."/>
            <person name="Bauer D."/>
            <person name="Andreopoulos W."/>
            <person name="Pangilinan J."/>
            <person name="LaButti K."/>
            <person name="Riley R."/>
            <person name="Lipzen A."/>
            <person name="Clum A."/>
            <person name="Drula E."/>
            <person name="Henrissat B."/>
            <person name="Kohler A."/>
            <person name="Grigoriev I.V."/>
            <person name="Martin F.M."/>
            <person name="Hacquard S."/>
        </authorList>
    </citation>
    <scope>NUCLEOTIDE SEQUENCE</scope>
    <source>
        <strain evidence="3">FSSC 5 MPI-SDFR-AT-0091</strain>
    </source>
</reference>
<organism evidence="3 4">
    <name type="scientific">Fusarium solani</name>
    <name type="common">Filamentous fungus</name>
    <dbReference type="NCBI Taxonomy" id="169388"/>
    <lineage>
        <taxon>Eukaryota</taxon>
        <taxon>Fungi</taxon>
        <taxon>Dikarya</taxon>
        <taxon>Ascomycota</taxon>
        <taxon>Pezizomycotina</taxon>
        <taxon>Sordariomycetes</taxon>
        <taxon>Hypocreomycetidae</taxon>
        <taxon>Hypocreales</taxon>
        <taxon>Nectriaceae</taxon>
        <taxon>Fusarium</taxon>
        <taxon>Fusarium solani species complex</taxon>
    </lineage>
</organism>
<keyword evidence="4" id="KW-1185">Reference proteome</keyword>